<dbReference type="GO" id="GO:0003700">
    <property type="term" value="F:DNA-binding transcription factor activity"/>
    <property type="evidence" value="ECO:0007669"/>
    <property type="project" value="InterPro"/>
</dbReference>
<dbReference type="PROSITE" id="PS50995">
    <property type="entry name" value="HTH_MARR_2"/>
    <property type="match status" value="1"/>
</dbReference>
<dbReference type="GeneID" id="97989781"/>
<dbReference type="PANTHER" id="PTHR33164">
    <property type="entry name" value="TRANSCRIPTIONAL REGULATOR, MARR FAMILY"/>
    <property type="match status" value="1"/>
</dbReference>
<name>A0A3E3HXF8_9FIRM</name>
<dbReference type="RefSeq" id="WP_025489155.1">
    <property type="nucleotide sequence ID" value="NZ_JBKVAZ010000015.1"/>
</dbReference>
<dbReference type="InterPro" id="IPR036390">
    <property type="entry name" value="WH_DNA-bd_sf"/>
</dbReference>
<dbReference type="Proteomes" id="UP000260812">
    <property type="component" value="Unassembled WGS sequence"/>
</dbReference>
<evidence type="ECO:0000313" key="3">
    <source>
        <dbReference type="EMBL" id="RGE74628.1"/>
    </source>
</evidence>
<dbReference type="SUPFAM" id="SSF46785">
    <property type="entry name" value="Winged helix' DNA-binding domain"/>
    <property type="match status" value="1"/>
</dbReference>
<evidence type="ECO:0000313" key="2">
    <source>
        <dbReference type="EMBL" id="RGE56502.1"/>
    </source>
</evidence>
<dbReference type="SMART" id="SM00347">
    <property type="entry name" value="HTH_MARR"/>
    <property type="match status" value="1"/>
</dbReference>
<dbReference type="PRINTS" id="PR00598">
    <property type="entry name" value="HTHMARR"/>
</dbReference>
<gene>
    <name evidence="3" type="ORF">DWY69_01320</name>
    <name evidence="2" type="ORF">DXC51_23725</name>
</gene>
<dbReference type="InterPro" id="IPR000835">
    <property type="entry name" value="HTH_MarR-typ"/>
</dbReference>
<dbReference type="Pfam" id="PF01047">
    <property type="entry name" value="MarR"/>
    <property type="match status" value="1"/>
</dbReference>
<dbReference type="OrthoDB" id="163346at2"/>
<dbReference type="AlphaFoldDB" id="A0A3E3HXF8"/>
<dbReference type="EMBL" id="QVLU01000001">
    <property type="protein sequence ID" value="RGE74628.1"/>
    <property type="molecule type" value="Genomic_DNA"/>
</dbReference>
<dbReference type="Proteomes" id="UP000261166">
    <property type="component" value="Unassembled WGS sequence"/>
</dbReference>
<dbReference type="EMBL" id="QVLV01000024">
    <property type="protein sequence ID" value="RGE56502.1"/>
    <property type="molecule type" value="Genomic_DNA"/>
</dbReference>
<evidence type="ECO:0000313" key="4">
    <source>
        <dbReference type="Proteomes" id="UP000260812"/>
    </source>
</evidence>
<dbReference type="InterPro" id="IPR036388">
    <property type="entry name" value="WH-like_DNA-bd_sf"/>
</dbReference>
<proteinExistence type="predicted"/>
<dbReference type="PANTHER" id="PTHR33164:SF89">
    <property type="entry name" value="MARR FAMILY REGULATORY PROTEIN"/>
    <property type="match status" value="1"/>
</dbReference>
<evidence type="ECO:0000259" key="1">
    <source>
        <dbReference type="PROSITE" id="PS50995"/>
    </source>
</evidence>
<reference evidence="2 5" key="1">
    <citation type="submission" date="2018-08" db="EMBL/GenBank/DDBJ databases">
        <title>A genome reference for cultivated species of the human gut microbiota.</title>
        <authorList>
            <person name="Zou Y."/>
            <person name="Xue W."/>
            <person name="Luo G."/>
        </authorList>
    </citation>
    <scope>NUCLEOTIDE SEQUENCE [LARGE SCALE GENOMIC DNA]</scope>
    <source>
        <strain evidence="3 5">AF26-4BH</strain>
        <strain evidence="2">TF05-5AC</strain>
    </source>
</reference>
<organism evidence="2 4">
    <name type="scientific">Eisenbergiella massiliensis</name>
    <dbReference type="NCBI Taxonomy" id="1720294"/>
    <lineage>
        <taxon>Bacteria</taxon>
        <taxon>Bacillati</taxon>
        <taxon>Bacillota</taxon>
        <taxon>Clostridia</taxon>
        <taxon>Lachnospirales</taxon>
        <taxon>Lachnospiraceae</taxon>
        <taxon>Eisenbergiella</taxon>
    </lineage>
</organism>
<sequence>METEKTAEKFVQNLLLVMPVWNSKLVRPFKDSLNGEMSLETYYCLETLKSLGVVTMTELAQHLKVPKQQVTKLVDNLYQYQFVERAHVEDDRRRISIRLTAKAVDYLDEYYLKNTAFIRMLEEKLTEEELLSLNDAILTLKQILPELK</sequence>
<dbReference type="GO" id="GO:0006950">
    <property type="term" value="P:response to stress"/>
    <property type="evidence" value="ECO:0007669"/>
    <property type="project" value="TreeGrafter"/>
</dbReference>
<dbReference type="InterPro" id="IPR039422">
    <property type="entry name" value="MarR/SlyA-like"/>
</dbReference>
<feature type="domain" description="HTH marR-type" evidence="1">
    <location>
        <begin position="7"/>
        <end position="148"/>
    </location>
</feature>
<comment type="caution">
    <text evidence="2">The sequence shown here is derived from an EMBL/GenBank/DDBJ whole genome shotgun (WGS) entry which is preliminary data.</text>
</comment>
<dbReference type="Gene3D" id="1.10.10.10">
    <property type="entry name" value="Winged helix-like DNA-binding domain superfamily/Winged helix DNA-binding domain"/>
    <property type="match status" value="1"/>
</dbReference>
<protein>
    <submittedName>
        <fullName evidence="2">MarR family transcriptional regulator</fullName>
    </submittedName>
</protein>
<evidence type="ECO:0000313" key="5">
    <source>
        <dbReference type="Proteomes" id="UP000261166"/>
    </source>
</evidence>
<keyword evidence="4" id="KW-1185">Reference proteome</keyword>
<accession>A0A3E3HXF8</accession>